<dbReference type="Proteomes" id="UP001232445">
    <property type="component" value="Unassembled WGS sequence"/>
</dbReference>
<dbReference type="InterPro" id="IPR005561">
    <property type="entry name" value="ANTAR"/>
</dbReference>
<comment type="caution">
    <text evidence="6">The sequence shown here is derived from an EMBL/GenBank/DDBJ whole genome shotgun (WGS) entry which is preliminary data.</text>
</comment>
<dbReference type="PROSITE" id="PS50921">
    <property type="entry name" value="ANTAR"/>
    <property type="match status" value="1"/>
</dbReference>
<keyword evidence="2" id="KW-0902">Two-component regulatory system</keyword>
<dbReference type="RefSeq" id="WP_188623926.1">
    <property type="nucleotide sequence ID" value="NZ_JAUSUQ010000004.1"/>
</dbReference>
<name>A0ABU0CQP7_9BACI</name>
<dbReference type="PANTHER" id="PTHR44591">
    <property type="entry name" value="STRESS RESPONSE REGULATOR PROTEIN 1"/>
    <property type="match status" value="1"/>
</dbReference>
<dbReference type="EMBL" id="JAUSUQ010000004">
    <property type="protein sequence ID" value="MDQ0338736.1"/>
    <property type="molecule type" value="Genomic_DNA"/>
</dbReference>
<evidence type="ECO:0000259" key="5">
    <source>
        <dbReference type="PROSITE" id="PS50921"/>
    </source>
</evidence>
<evidence type="ECO:0000313" key="7">
    <source>
        <dbReference type="Proteomes" id="UP001232445"/>
    </source>
</evidence>
<protein>
    <submittedName>
        <fullName evidence="6">Response regulator NasT</fullName>
    </submittedName>
</protein>
<dbReference type="SMART" id="SM00448">
    <property type="entry name" value="REC"/>
    <property type="match status" value="1"/>
</dbReference>
<dbReference type="Gene3D" id="3.40.50.2300">
    <property type="match status" value="1"/>
</dbReference>
<accession>A0ABU0CQP7</accession>
<feature type="modified residue" description="4-aspartylphosphate" evidence="3">
    <location>
        <position position="54"/>
    </location>
</feature>
<sequence>MATRILIVEDQAIVRMDLKEILEEAGFEVVGEASDGEQGIELAHRLKPDLVIMDIKMPRLNGLKASQIITRSINLPILILTAYSQREFVEKAKQSHVLGYLIKPISEKTLIPAVEIALAQVNRMRKVAQEVDETKQQLENRKLIERAKGLLMEHKQISESKAYALLRQTSMKKRISMVRLAKHILSKYGEKSIT</sequence>
<organism evidence="6 7">
    <name type="scientific">Caldalkalibacillus uzonensis</name>
    <dbReference type="NCBI Taxonomy" id="353224"/>
    <lineage>
        <taxon>Bacteria</taxon>
        <taxon>Bacillati</taxon>
        <taxon>Bacillota</taxon>
        <taxon>Bacilli</taxon>
        <taxon>Bacillales</taxon>
        <taxon>Bacillaceae</taxon>
        <taxon>Caldalkalibacillus</taxon>
    </lineage>
</organism>
<dbReference type="InterPro" id="IPR008327">
    <property type="entry name" value="Sig_transdc_resp-reg_antiterm"/>
</dbReference>
<gene>
    <name evidence="6" type="ORF">J2S00_001522</name>
</gene>
<dbReference type="InterPro" id="IPR001789">
    <property type="entry name" value="Sig_transdc_resp-reg_receiver"/>
</dbReference>
<dbReference type="PIRSF" id="PIRSF036382">
    <property type="entry name" value="RR_antiterm"/>
    <property type="match status" value="1"/>
</dbReference>
<dbReference type="Pfam" id="PF03861">
    <property type="entry name" value="ANTAR"/>
    <property type="match status" value="1"/>
</dbReference>
<keyword evidence="1 3" id="KW-0597">Phosphoprotein</keyword>
<feature type="domain" description="Response regulatory" evidence="4">
    <location>
        <begin position="4"/>
        <end position="118"/>
    </location>
</feature>
<evidence type="ECO:0000256" key="1">
    <source>
        <dbReference type="ARBA" id="ARBA00022553"/>
    </source>
</evidence>
<evidence type="ECO:0000259" key="4">
    <source>
        <dbReference type="PROSITE" id="PS50110"/>
    </source>
</evidence>
<reference evidence="6 7" key="1">
    <citation type="submission" date="2023-07" db="EMBL/GenBank/DDBJ databases">
        <title>Genomic Encyclopedia of Type Strains, Phase IV (KMG-IV): sequencing the most valuable type-strain genomes for metagenomic binning, comparative biology and taxonomic classification.</title>
        <authorList>
            <person name="Goeker M."/>
        </authorList>
    </citation>
    <scope>NUCLEOTIDE SEQUENCE [LARGE SCALE GENOMIC DNA]</scope>
    <source>
        <strain evidence="6 7">DSM 17740</strain>
    </source>
</reference>
<proteinExistence type="predicted"/>
<evidence type="ECO:0000256" key="2">
    <source>
        <dbReference type="ARBA" id="ARBA00023012"/>
    </source>
</evidence>
<keyword evidence="7" id="KW-1185">Reference proteome</keyword>
<dbReference type="SUPFAM" id="SSF52172">
    <property type="entry name" value="CheY-like"/>
    <property type="match status" value="1"/>
</dbReference>
<dbReference type="SMART" id="SM01012">
    <property type="entry name" value="ANTAR"/>
    <property type="match status" value="1"/>
</dbReference>
<dbReference type="InterPro" id="IPR036388">
    <property type="entry name" value="WH-like_DNA-bd_sf"/>
</dbReference>
<evidence type="ECO:0000313" key="6">
    <source>
        <dbReference type="EMBL" id="MDQ0338736.1"/>
    </source>
</evidence>
<evidence type="ECO:0000256" key="3">
    <source>
        <dbReference type="PROSITE-ProRule" id="PRU00169"/>
    </source>
</evidence>
<dbReference type="Gene3D" id="1.10.10.10">
    <property type="entry name" value="Winged helix-like DNA-binding domain superfamily/Winged helix DNA-binding domain"/>
    <property type="match status" value="1"/>
</dbReference>
<dbReference type="PROSITE" id="PS50110">
    <property type="entry name" value="RESPONSE_REGULATORY"/>
    <property type="match status" value="1"/>
</dbReference>
<dbReference type="InterPro" id="IPR011006">
    <property type="entry name" value="CheY-like_superfamily"/>
</dbReference>
<dbReference type="InterPro" id="IPR050595">
    <property type="entry name" value="Bact_response_regulator"/>
</dbReference>
<dbReference type="Pfam" id="PF00072">
    <property type="entry name" value="Response_reg"/>
    <property type="match status" value="1"/>
</dbReference>
<dbReference type="PANTHER" id="PTHR44591:SF3">
    <property type="entry name" value="RESPONSE REGULATORY DOMAIN-CONTAINING PROTEIN"/>
    <property type="match status" value="1"/>
</dbReference>
<feature type="domain" description="ANTAR" evidence="5">
    <location>
        <begin position="124"/>
        <end position="185"/>
    </location>
</feature>